<dbReference type="GO" id="GO:0009252">
    <property type="term" value="P:peptidoglycan biosynthetic process"/>
    <property type="evidence" value="ECO:0007669"/>
    <property type="project" value="UniProtKB-UniRule"/>
</dbReference>
<organism evidence="3 4">
    <name type="scientific">Coxiella burnetii (strain Dugway 5J108-111)</name>
    <dbReference type="NCBI Taxonomy" id="434922"/>
    <lineage>
        <taxon>Bacteria</taxon>
        <taxon>Pseudomonadati</taxon>
        <taxon>Pseudomonadota</taxon>
        <taxon>Gammaproteobacteria</taxon>
        <taxon>Legionellales</taxon>
        <taxon>Coxiellaceae</taxon>
        <taxon>Coxiella</taxon>
    </lineage>
</organism>
<dbReference type="EC" id="2.5.1.31" evidence="2"/>
<dbReference type="HOGENOM" id="CLU_038505_1_1_6"/>
<feature type="binding site" evidence="2">
    <location>
        <position position="16"/>
    </location>
    <ligand>
        <name>substrate</name>
    </ligand>
</feature>
<dbReference type="GO" id="GO:0071555">
    <property type="term" value="P:cell wall organization"/>
    <property type="evidence" value="ECO:0007669"/>
    <property type="project" value="UniProtKB-KW"/>
</dbReference>
<gene>
    <name evidence="2 3" type="primary">uppS</name>
    <name evidence="3" type="ordered locus">CBUD_0612</name>
</gene>
<dbReference type="GO" id="GO:0008360">
    <property type="term" value="P:regulation of cell shape"/>
    <property type="evidence" value="ECO:0007669"/>
    <property type="project" value="UniProtKB-KW"/>
</dbReference>
<name>A9KBR7_COXBN</name>
<dbReference type="GO" id="GO:0008834">
    <property type="term" value="F:ditrans,polycis-undecaprenyl-diphosphate synthase [(2E,6E)-farnesyl-diphosphate specific] activity"/>
    <property type="evidence" value="ECO:0007669"/>
    <property type="project" value="UniProtKB-UniRule"/>
</dbReference>
<dbReference type="HAMAP" id="MF_01139">
    <property type="entry name" value="ISPT"/>
    <property type="match status" value="1"/>
</dbReference>
<dbReference type="GO" id="GO:0000287">
    <property type="term" value="F:magnesium ion binding"/>
    <property type="evidence" value="ECO:0007669"/>
    <property type="project" value="UniProtKB-UniRule"/>
</dbReference>
<dbReference type="NCBIfam" id="NF011405">
    <property type="entry name" value="PRK14830.1"/>
    <property type="match status" value="1"/>
</dbReference>
<comment type="caution">
    <text evidence="2">Lacks conserved residue(s) required for the propagation of feature annotation.</text>
</comment>
<feature type="binding site" evidence="2">
    <location>
        <begin position="185"/>
        <end position="187"/>
    </location>
    <ligand>
        <name>substrate</name>
    </ligand>
</feature>
<dbReference type="Gene3D" id="3.40.1180.10">
    <property type="entry name" value="Decaprenyl diphosphate synthase-like"/>
    <property type="match status" value="1"/>
</dbReference>
<feature type="binding site" evidence="2">
    <location>
        <position position="179"/>
    </location>
    <ligand>
        <name>substrate</name>
    </ligand>
</feature>
<dbReference type="SUPFAM" id="SSF64005">
    <property type="entry name" value="Undecaprenyl diphosphate synthase"/>
    <property type="match status" value="1"/>
</dbReference>
<accession>A9KBR7</accession>
<evidence type="ECO:0000256" key="1">
    <source>
        <dbReference type="ARBA" id="ARBA00022679"/>
    </source>
</evidence>
<dbReference type="NCBIfam" id="TIGR00055">
    <property type="entry name" value="uppS"/>
    <property type="match status" value="1"/>
</dbReference>
<dbReference type="Proteomes" id="UP000008555">
    <property type="component" value="Chromosome"/>
</dbReference>
<dbReference type="InterPro" id="IPR001441">
    <property type="entry name" value="UPP_synth-like"/>
</dbReference>
<feature type="active site" description="Proton acceptor" evidence="2">
    <location>
        <position position="59"/>
    </location>
</feature>
<dbReference type="InterPro" id="IPR018520">
    <property type="entry name" value="UPP_synth-like_CS"/>
</dbReference>
<dbReference type="GO" id="GO:0005829">
    <property type="term" value="C:cytosol"/>
    <property type="evidence" value="ECO:0007669"/>
    <property type="project" value="TreeGrafter"/>
</dbReference>
<keyword evidence="2" id="KW-0573">Peptidoglycan synthesis</keyword>
<protein>
    <recommendedName>
        <fullName evidence="2">Ditrans,polycis-undecaprenyl-diphosphate synthase ((2E,6E)-farnesyl-diphosphate specific)</fullName>
        <ecNumber evidence="2">2.5.1.31</ecNumber>
    </recommendedName>
    <alternativeName>
        <fullName evidence="2">Ditrans,polycis-undecaprenylcistransferase</fullName>
    </alternativeName>
    <alternativeName>
        <fullName evidence="2">Undecaprenyl diphosphate synthase</fullName>
        <shortName evidence="2">UDS</shortName>
    </alternativeName>
    <alternativeName>
        <fullName evidence="2">Undecaprenyl pyrophosphate synthase</fullName>
        <shortName evidence="2">UPP synthase</shortName>
    </alternativeName>
</protein>
<dbReference type="GO" id="GO:0016094">
    <property type="term" value="P:polyprenol biosynthetic process"/>
    <property type="evidence" value="ECO:0007669"/>
    <property type="project" value="TreeGrafter"/>
</dbReference>
<dbReference type="PANTHER" id="PTHR10291:SF0">
    <property type="entry name" value="DEHYDRODOLICHYL DIPHOSPHATE SYNTHASE 2"/>
    <property type="match status" value="1"/>
</dbReference>
<feature type="active site" evidence="2">
    <location>
        <position position="11"/>
    </location>
</feature>
<comment type="subunit">
    <text evidence="2">Homodimer.</text>
</comment>
<comment type="catalytic activity">
    <reaction evidence="2">
        <text>8 isopentenyl diphosphate + (2E,6E)-farnesyl diphosphate = di-trans,octa-cis-undecaprenyl diphosphate + 8 diphosphate</text>
        <dbReference type="Rhea" id="RHEA:27551"/>
        <dbReference type="ChEBI" id="CHEBI:33019"/>
        <dbReference type="ChEBI" id="CHEBI:58405"/>
        <dbReference type="ChEBI" id="CHEBI:128769"/>
        <dbReference type="ChEBI" id="CHEBI:175763"/>
        <dbReference type="EC" id="2.5.1.31"/>
    </reaction>
</comment>
<dbReference type="InterPro" id="IPR036424">
    <property type="entry name" value="UPP_synth-like_sf"/>
</dbReference>
<sequence length="237" mass="27630">MIPRHVAIVMDGNGRWANRRGLPRVAGHRAGAKVVRRIVEYAAEKPLEVLTLFAFSIENRARPQSEVNFLMSLFLDSLKKNTEELHKNNVQLRVIGDHREFDKKMLAQIQTSQDLTKHNTGLKLIIALNYSGRWDILQAVQRMAEKIKNQELTSELMSAELFQNYLCLSDLPEPDLLIRTSGEQRLSNFMLWQFAYTEIYFTPALWPDFNEETFDQALAFYRTRQRRFGLTPEQVEK</sequence>
<dbReference type="EMBL" id="CP000733">
    <property type="protein sequence ID" value="ABS77710.1"/>
    <property type="molecule type" value="Genomic_DNA"/>
</dbReference>
<dbReference type="KEGG" id="cbd:CBUD_0612"/>
<comment type="function">
    <text evidence="2">Catalyzes the sequential condensation of isopentenyl diphosphate (IPP) with (2E,6E)-farnesyl diphosphate (E,E-FPP) to yield (2Z,6Z,10Z,14Z,18Z,22Z,26Z,30Z,34E,38E)-undecaprenyl diphosphate (di-trans,octa-cis-UPP). UPP is the precursor of glycosyl carrier lipid in the biosynthesis of bacterial cell wall polysaccharide components such as peptidoglycan and lipopolysaccharide.</text>
</comment>
<feature type="binding site" evidence="2">
    <location>
        <position position="198"/>
    </location>
    <ligand>
        <name>Mg(2+)</name>
        <dbReference type="ChEBI" id="CHEBI:18420"/>
    </ligand>
</feature>
<dbReference type="PANTHER" id="PTHR10291">
    <property type="entry name" value="DEHYDRODOLICHYL DIPHOSPHATE SYNTHASE FAMILY MEMBER"/>
    <property type="match status" value="1"/>
</dbReference>
<evidence type="ECO:0000256" key="2">
    <source>
        <dbReference type="HAMAP-Rule" id="MF_01139"/>
    </source>
</evidence>
<dbReference type="CDD" id="cd00475">
    <property type="entry name" value="Cis_IPPS"/>
    <property type="match status" value="1"/>
</dbReference>
<evidence type="ECO:0000313" key="4">
    <source>
        <dbReference type="Proteomes" id="UP000008555"/>
    </source>
</evidence>
<dbReference type="RefSeq" id="WP_005771680.1">
    <property type="nucleotide sequence ID" value="NC_009727.1"/>
</dbReference>
<dbReference type="Pfam" id="PF01255">
    <property type="entry name" value="Prenyltransf"/>
    <property type="match status" value="1"/>
</dbReference>
<dbReference type="AlphaFoldDB" id="A9KBR7"/>
<feature type="binding site" evidence="2">
    <location>
        <position position="62"/>
    </location>
    <ligand>
        <name>substrate</name>
    </ligand>
</feature>
<feature type="binding site" evidence="2">
    <location>
        <position position="28"/>
    </location>
    <ligand>
        <name>substrate</name>
    </ligand>
</feature>
<proteinExistence type="inferred from homology"/>
<keyword evidence="2" id="KW-0133">Cell shape</keyword>
<keyword evidence="2" id="KW-0961">Cell wall biogenesis/degradation</keyword>
<keyword evidence="2" id="KW-0479">Metal-binding</keyword>
<feature type="binding site" evidence="2">
    <location>
        <position position="24"/>
    </location>
    <ligand>
        <name>substrate</name>
    </ligand>
</feature>
<keyword evidence="2" id="KW-0460">Magnesium</keyword>
<evidence type="ECO:0000313" key="3">
    <source>
        <dbReference type="EMBL" id="ABS77710.1"/>
    </source>
</evidence>
<reference evidence="3 4" key="1">
    <citation type="journal article" date="2009" name="Infect. Immun.">
        <title>Comparative genomics reveal extensive transposon-mediated genomic plasticity and diversity among potential effector proteins within the genus Coxiella.</title>
        <authorList>
            <person name="Beare P.A."/>
            <person name="Unsworth N."/>
            <person name="Andoh M."/>
            <person name="Voth D.E."/>
            <person name="Omsland A."/>
            <person name="Gilk S.D."/>
            <person name="Williams K.P."/>
            <person name="Sobral B.W."/>
            <person name="Kupko J.J.III."/>
            <person name="Porcella S.F."/>
            <person name="Samuel J.E."/>
            <person name="Heinzen R.A."/>
        </authorList>
    </citation>
    <scope>NUCLEOTIDE SEQUENCE [LARGE SCALE GENOMIC DNA]</scope>
    <source>
        <strain evidence="3 4">Dugway 5J108-111</strain>
    </source>
</reference>
<dbReference type="PROSITE" id="PS01066">
    <property type="entry name" value="UPP_SYNTHASE"/>
    <property type="match status" value="1"/>
</dbReference>
<feature type="binding site" evidence="2">
    <location>
        <begin position="56"/>
        <end position="58"/>
    </location>
    <ligand>
        <name>substrate</name>
    </ligand>
</feature>
<keyword evidence="1 2" id="KW-0808">Transferase</keyword>
<comment type="similarity">
    <text evidence="2">Belongs to the UPP synthase family.</text>
</comment>
<feature type="binding site" evidence="2">
    <location>
        <begin position="12"/>
        <end position="15"/>
    </location>
    <ligand>
        <name>substrate</name>
    </ligand>
</feature>
<comment type="cofactor">
    <cofactor evidence="2">
        <name>Mg(2+)</name>
        <dbReference type="ChEBI" id="CHEBI:18420"/>
    </cofactor>
    <text evidence="2">Binds 2 magnesium ions per subunit.</text>
</comment>
<dbReference type="SMR" id="A9KBR7"/>
<feature type="binding site" evidence="2">
    <location>
        <position position="11"/>
    </location>
    <ligand>
        <name>Mg(2+)</name>
        <dbReference type="ChEBI" id="CHEBI:18420"/>
    </ligand>
</feature>
<dbReference type="FunFam" id="3.40.1180.10:FF:000001">
    <property type="entry name" value="(2E,6E)-farnesyl-diphosphate-specific ditrans,polycis-undecaprenyl-diphosphate synthase"/>
    <property type="match status" value="1"/>
</dbReference>